<dbReference type="EMBL" id="CP040710">
    <property type="protein sequence ID" value="QCW99203.1"/>
    <property type="molecule type" value="Genomic_DNA"/>
</dbReference>
<evidence type="ECO:0000313" key="3">
    <source>
        <dbReference type="Proteomes" id="UP000310017"/>
    </source>
</evidence>
<dbReference type="RefSeq" id="WP_138851556.1">
    <property type="nucleotide sequence ID" value="NZ_CP040710.1"/>
</dbReference>
<gene>
    <name evidence="2" type="ORF">FGM00_03380</name>
</gene>
<sequence>MYLYLIIALQGYCVYHCLTNRSSYYWIVFIVFLPVLGALIYLLQDAFSNKAIVRPQARAVPVLKASKKITDLVEQFKFSETFENQSALGDAYLEAKMYDKAIENYKACLTGTFQNDFYVTSRLQEAYYNSSRIDEAIHYAEAIKDNPKFKKSRSAFLYALALEKKGELAKAERYLVTFDAPYNRYPERLELAEFYIRNAENEKAKIVLNEIIVESEALSKEGLKENRLTIKKVKELLKTRF</sequence>
<proteinExistence type="predicted"/>
<dbReference type="KEGG" id="asag:FGM00_03380"/>
<keyword evidence="3" id="KW-1185">Reference proteome</keyword>
<keyword evidence="1" id="KW-0812">Transmembrane</keyword>
<evidence type="ECO:0008006" key="4">
    <source>
        <dbReference type="Google" id="ProtNLM"/>
    </source>
</evidence>
<organism evidence="2 3">
    <name type="scientific">Aggregatimonas sangjinii</name>
    <dbReference type="NCBI Taxonomy" id="2583587"/>
    <lineage>
        <taxon>Bacteria</taxon>
        <taxon>Pseudomonadati</taxon>
        <taxon>Bacteroidota</taxon>
        <taxon>Flavobacteriia</taxon>
        <taxon>Flavobacteriales</taxon>
        <taxon>Flavobacteriaceae</taxon>
        <taxon>Aggregatimonas</taxon>
    </lineage>
</organism>
<dbReference type="OrthoDB" id="794036at2"/>
<reference evidence="2 3" key="1">
    <citation type="submission" date="2019-05" db="EMBL/GenBank/DDBJ databases">
        <title>Genome sequencing of F202Z8.</title>
        <authorList>
            <person name="Kwon Y.M."/>
        </authorList>
    </citation>
    <scope>NUCLEOTIDE SEQUENCE [LARGE SCALE GENOMIC DNA]</scope>
    <source>
        <strain evidence="2 3">F202Z8</strain>
    </source>
</reference>
<feature type="transmembrane region" description="Helical" evidence="1">
    <location>
        <begin position="24"/>
        <end position="43"/>
    </location>
</feature>
<dbReference type="AlphaFoldDB" id="A0A5B7SRD9"/>
<keyword evidence="1" id="KW-0472">Membrane</keyword>
<evidence type="ECO:0000313" key="2">
    <source>
        <dbReference type="EMBL" id="QCW99203.1"/>
    </source>
</evidence>
<accession>A0A5B7SRD9</accession>
<dbReference type="Gene3D" id="1.25.40.10">
    <property type="entry name" value="Tetratricopeptide repeat domain"/>
    <property type="match status" value="1"/>
</dbReference>
<keyword evidence="1" id="KW-1133">Transmembrane helix</keyword>
<name>A0A5B7SRD9_9FLAO</name>
<protein>
    <recommendedName>
        <fullName evidence="4">Cardiolipin synthase N-terminal domain-containing protein</fullName>
    </recommendedName>
</protein>
<evidence type="ECO:0000256" key="1">
    <source>
        <dbReference type="SAM" id="Phobius"/>
    </source>
</evidence>
<dbReference type="SUPFAM" id="SSF48452">
    <property type="entry name" value="TPR-like"/>
    <property type="match status" value="1"/>
</dbReference>
<dbReference type="Proteomes" id="UP000310017">
    <property type="component" value="Chromosome"/>
</dbReference>
<dbReference type="InterPro" id="IPR011990">
    <property type="entry name" value="TPR-like_helical_dom_sf"/>
</dbReference>